<name>A0A196SAE7_BLAHN</name>
<accession>A0A196SAE7</accession>
<keyword evidence="4" id="KW-1185">Reference proteome</keyword>
<dbReference type="OrthoDB" id="247013at2759"/>
<organism evidence="3 4">
    <name type="scientific">Blastocystis sp. subtype 1 (strain ATCC 50177 / NandII)</name>
    <dbReference type="NCBI Taxonomy" id="478820"/>
    <lineage>
        <taxon>Eukaryota</taxon>
        <taxon>Sar</taxon>
        <taxon>Stramenopiles</taxon>
        <taxon>Bigyra</taxon>
        <taxon>Opalozoa</taxon>
        <taxon>Opalinata</taxon>
        <taxon>Blastocystidae</taxon>
        <taxon>Blastocystis</taxon>
    </lineage>
</organism>
<feature type="compositionally biased region" description="Basic and acidic residues" evidence="2">
    <location>
        <begin position="200"/>
        <end position="209"/>
    </location>
</feature>
<evidence type="ECO:0000256" key="2">
    <source>
        <dbReference type="SAM" id="MobiDB-lite"/>
    </source>
</evidence>
<evidence type="ECO:0000313" key="4">
    <source>
        <dbReference type="Proteomes" id="UP000078348"/>
    </source>
</evidence>
<dbReference type="STRING" id="478820.A0A196SAE7"/>
<dbReference type="Pfam" id="PF04641">
    <property type="entry name" value="Rtf2"/>
    <property type="match status" value="1"/>
</dbReference>
<feature type="compositionally biased region" description="Basic residues" evidence="2">
    <location>
        <begin position="185"/>
        <end position="199"/>
    </location>
</feature>
<evidence type="ECO:0000256" key="1">
    <source>
        <dbReference type="ARBA" id="ARBA00009885"/>
    </source>
</evidence>
<dbReference type="InterPro" id="IPR027799">
    <property type="entry name" value="Rtf2_RING-finger"/>
</dbReference>
<dbReference type="PANTHER" id="PTHR12775:SF0">
    <property type="entry name" value="REPLICATION TERMINATION FACTOR 2"/>
    <property type="match status" value="1"/>
</dbReference>
<dbReference type="AlphaFoldDB" id="A0A196SAE7"/>
<sequence length="215" mass="24348">MGNDGGTKALMKKYSRWGVKKEVAHYETEEILNGKWSTCALSGEALQSPICSDELGYLFNKDAVIQAIIDKKMPKEFAHIRKLKDVVDLNLAVNPDYTPKYTGDSANYWQQDILGGKYICPITKEVVGGKTHFCYLRTCGCVMAEKAIKEIPSSTCLVCGKPFTEDDVILINGSEEDRKGLRERMVKRRLAEKKSKKRHSHEEDKEKEKAAKKRK</sequence>
<reference evidence="3 4" key="1">
    <citation type="submission" date="2016-05" db="EMBL/GenBank/DDBJ databases">
        <title>Nuclear genome of Blastocystis sp. subtype 1 NandII.</title>
        <authorList>
            <person name="Gentekaki E."/>
            <person name="Curtis B."/>
            <person name="Stairs C."/>
            <person name="Eme L."/>
            <person name="Herman E."/>
            <person name="Klimes V."/>
            <person name="Arias M.C."/>
            <person name="Elias M."/>
            <person name="Hilliou F."/>
            <person name="Klute M."/>
            <person name="Malik S.-B."/>
            <person name="Pightling A."/>
            <person name="Rachubinski R."/>
            <person name="Salas D."/>
            <person name="Schlacht A."/>
            <person name="Suga H."/>
            <person name="Archibald J."/>
            <person name="Ball S.G."/>
            <person name="Clark G."/>
            <person name="Dacks J."/>
            <person name="Van Der Giezen M."/>
            <person name="Tsaousis A."/>
            <person name="Roger A."/>
        </authorList>
    </citation>
    <scope>NUCLEOTIDE SEQUENCE [LARGE SCALE GENOMIC DNA]</scope>
    <source>
        <strain evidence="4">ATCC 50177 / NandII</strain>
    </source>
</reference>
<gene>
    <name evidence="3" type="ORF">AV274_4344</name>
</gene>
<feature type="region of interest" description="Disordered" evidence="2">
    <location>
        <begin position="181"/>
        <end position="215"/>
    </location>
</feature>
<dbReference type="EMBL" id="LXWW01000305">
    <property type="protein sequence ID" value="OAO13998.1"/>
    <property type="molecule type" value="Genomic_DNA"/>
</dbReference>
<dbReference type="GO" id="GO:0006274">
    <property type="term" value="P:DNA replication termination"/>
    <property type="evidence" value="ECO:0007669"/>
    <property type="project" value="TreeGrafter"/>
</dbReference>
<dbReference type="CDD" id="cd16653">
    <property type="entry name" value="RING-like_Rtf2"/>
    <property type="match status" value="1"/>
</dbReference>
<proteinExistence type="inferred from homology"/>
<dbReference type="Proteomes" id="UP000078348">
    <property type="component" value="Unassembled WGS sequence"/>
</dbReference>
<comment type="similarity">
    <text evidence="1">Belongs to the rtf2 family.</text>
</comment>
<dbReference type="InterPro" id="IPR006735">
    <property type="entry name" value="Rtf2"/>
</dbReference>
<dbReference type="GO" id="GO:0005634">
    <property type="term" value="C:nucleus"/>
    <property type="evidence" value="ECO:0007669"/>
    <property type="project" value="TreeGrafter"/>
</dbReference>
<comment type="caution">
    <text evidence="3">The sequence shown here is derived from an EMBL/GenBank/DDBJ whole genome shotgun (WGS) entry which is preliminary data.</text>
</comment>
<dbReference type="PANTHER" id="PTHR12775">
    <property type="entry name" value="PROTEIN C20ORF43 HOMOLOG"/>
    <property type="match status" value="1"/>
</dbReference>
<evidence type="ECO:0000313" key="3">
    <source>
        <dbReference type="EMBL" id="OAO13998.1"/>
    </source>
</evidence>
<protein>
    <submittedName>
        <fullName evidence="3">Protein RTF2 protein</fullName>
    </submittedName>
</protein>